<dbReference type="AlphaFoldDB" id="A0A7R9WE20"/>
<feature type="chain" id="PRO_5030674650" evidence="1">
    <location>
        <begin position="23"/>
        <end position="356"/>
    </location>
</feature>
<sequence>MAKLAAIASLSMWFGSVTVVKSQAPLTNEYKNFINRIEYQIPMSKPALQANGNDVEGNIDNFIDWVVELNTTDDFMGKFRLLKDTKERVYRRKHEVSLEKANCTENCGNAPRASSFKYREPYNSPTIGFGDKRQKDLSWEITLSTKGKDADWASINSTSEYFDIYGTKVEANVFADPCAAKENGADVQTRNYLDEPTGFTGKIEFDDDLATYGNLTIDTSDWDTIGMTALCTQMESYYIDACDYYKMKKLDNNMDTRLRSNIQYVVDVDFEIMGENSTNWCEGKFTWQVRYDTDDNVANGIVHTSSTELSLKLKTKKCDKADEGIDWASNVALGEKLVDYIAINAEWIRNRDNYCA</sequence>
<keyword evidence="1" id="KW-0732">Signal</keyword>
<protein>
    <submittedName>
        <fullName evidence="2">Uncharacterized protein</fullName>
    </submittedName>
</protein>
<evidence type="ECO:0000256" key="1">
    <source>
        <dbReference type="SAM" id="SignalP"/>
    </source>
</evidence>
<gene>
    <name evidence="2" type="ORF">TDUB1175_LOCUS20441</name>
</gene>
<name>A0A7R9WE20_9STRA</name>
<feature type="signal peptide" evidence="1">
    <location>
        <begin position="1"/>
        <end position="22"/>
    </location>
</feature>
<reference evidence="2" key="1">
    <citation type="submission" date="2021-01" db="EMBL/GenBank/DDBJ databases">
        <authorList>
            <person name="Corre E."/>
            <person name="Pelletier E."/>
            <person name="Niang G."/>
            <person name="Scheremetjew M."/>
            <person name="Finn R."/>
            <person name="Kale V."/>
            <person name="Holt S."/>
            <person name="Cochrane G."/>
            <person name="Meng A."/>
            <person name="Brown T."/>
            <person name="Cohen L."/>
        </authorList>
    </citation>
    <scope>NUCLEOTIDE SEQUENCE</scope>
    <source>
        <strain evidence="2">CCMP147</strain>
    </source>
</reference>
<organism evidence="2">
    <name type="scientific">Pseudictyota dubia</name>
    <dbReference type="NCBI Taxonomy" id="2749911"/>
    <lineage>
        <taxon>Eukaryota</taxon>
        <taxon>Sar</taxon>
        <taxon>Stramenopiles</taxon>
        <taxon>Ochrophyta</taxon>
        <taxon>Bacillariophyta</taxon>
        <taxon>Mediophyceae</taxon>
        <taxon>Biddulphiophycidae</taxon>
        <taxon>Eupodiscales</taxon>
        <taxon>Odontellaceae</taxon>
        <taxon>Pseudictyota</taxon>
    </lineage>
</organism>
<proteinExistence type="predicted"/>
<dbReference type="EMBL" id="HBED01040634">
    <property type="protein sequence ID" value="CAD8322025.1"/>
    <property type="molecule type" value="Transcribed_RNA"/>
</dbReference>
<accession>A0A7R9WE20</accession>
<evidence type="ECO:0000313" key="2">
    <source>
        <dbReference type="EMBL" id="CAD8322025.1"/>
    </source>
</evidence>